<dbReference type="Gene3D" id="1.10.418.10">
    <property type="entry name" value="Calponin-like domain"/>
    <property type="match status" value="1"/>
</dbReference>
<dbReference type="GeneID" id="101997207"/>
<feature type="compositionally biased region" description="Basic and acidic residues" evidence="1">
    <location>
        <begin position="803"/>
        <end position="812"/>
    </location>
</feature>
<evidence type="ECO:0000313" key="4">
    <source>
        <dbReference type="RefSeq" id="XP_026644553.1"/>
    </source>
</evidence>
<dbReference type="InterPro" id="IPR036872">
    <property type="entry name" value="CH_dom_sf"/>
</dbReference>
<dbReference type="Proteomes" id="UP000694915">
    <property type="component" value="Unplaced"/>
</dbReference>
<name>A0ABM1URE1_MICOH</name>
<organism evidence="3 4">
    <name type="scientific">Microtus ochrogaster</name>
    <name type="common">Prairie vole</name>
    <dbReference type="NCBI Taxonomy" id="79684"/>
    <lineage>
        <taxon>Eukaryota</taxon>
        <taxon>Metazoa</taxon>
        <taxon>Chordata</taxon>
        <taxon>Craniata</taxon>
        <taxon>Vertebrata</taxon>
        <taxon>Euteleostomi</taxon>
        <taxon>Mammalia</taxon>
        <taxon>Eutheria</taxon>
        <taxon>Euarchontoglires</taxon>
        <taxon>Glires</taxon>
        <taxon>Rodentia</taxon>
        <taxon>Myomorpha</taxon>
        <taxon>Muroidea</taxon>
        <taxon>Cricetidae</taxon>
        <taxon>Arvicolinae</taxon>
        <taxon>Microtus</taxon>
    </lineage>
</organism>
<dbReference type="Pfam" id="PF12510">
    <property type="entry name" value="Smoothelin"/>
    <property type="match status" value="3"/>
</dbReference>
<dbReference type="InterPro" id="IPR022189">
    <property type="entry name" value="SMTN"/>
</dbReference>
<reference evidence="4" key="1">
    <citation type="submission" date="2025-08" db="UniProtKB">
        <authorList>
            <consortium name="RefSeq"/>
        </authorList>
    </citation>
    <scope>IDENTIFICATION</scope>
</reference>
<dbReference type="PROSITE" id="PS50021">
    <property type="entry name" value="CH"/>
    <property type="match status" value="1"/>
</dbReference>
<keyword evidence="3" id="KW-1185">Reference proteome</keyword>
<dbReference type="SUPFAM" id="SSF47576">
    <property type="entry name" value="Calponin-homology domain, CH-domain"/>
    <property type="match status" value="1"/>
</dbReference>
<dbReference type="PANTHER" id="PTHR23167:SF52">
    <property type="entry name" value="SMOOTHELIN"/>
    <property type="match status" value="1"/>
</dbReference>
<dbReference type="CDD" id="cd21258">
    <property type="entry name" value="CH_SMTNA"/>
    <property type="match status" value="1"/>
</dbReference>
<gene>
    <name evidence="4" type="primary">Smtn</name>
</gene>
<dbReference type="PANTHER" id="PTHR23167">
    <property type="entry name" value="CALPONIN HOMOLOGY DOMAIN-CONTAINING PROTEIN DDB_G0272472-RELATED"/>
    <property type="match status" value="1"/>
</dbReference>
<feature type="compositionally biased region" description="Polar residues" evidence="1">
    <location>
        <begin position="300"/>
        <end position="316"/>
    </location>
</feature>
<dbReference type="SMART" id="SM00033">
    <property type="entry name" value="CH"/>
    <property type="match status" value="1"/>
</dbReference>
<feature type="compositionally biased region" description="Polar residues" evidence="1">
    <location>
        <begin position="276"/>
        <end position="289"/>
    </location>
</feature>
<feature type="compositionally biased region" description="Low complexity" evidence="1">
    <location>
        <begin position="197"/>
        <end position="218"/>
    </location>
</feature>
<proteinExistence type="predicted"/>
<feature type="compositionally biased region" description="Low complexity" evidence="1">
    <location>
        <begin position="562"/>
        <end position="576"/>
    </location>
</feature>
<feature type="compositionally biased region" description="Basic and acidic residues" evidence="1">
    <location>
        <begin position="650"/>
        <end position="673"/>
    </location>
</feature>
<feature type="compositionally biased region" description="Pro residues" evidence="1">
    <location>
        <begin position="241"/>
        <end position="274"/>
    </location>
</feature>
<dbReference type="Pfam" id="PF00307">
    <property type="entry name" value="CH"/>
    <property type="match status" value="1"/>
</dbReference>
<feature type="region of interest" description="Disordered" evidence="1">
    <location>
        <begin position="650"/>
        <end position="827"/>
    </location>
</feature>
<feature type="domain" description="Calponin-homology (CH)" evidence="2">
    <location>
        <begin position="836"/>
        <end position="943"/>
    </location>
</feature>
<feature type="region of interest" description="Disordered" evidence="1">
    <location>
        <begin position="497"/>
        <end position="516"/>
    </location>
</feature>
<accession>A0ABM1URE1</accession>
<feature type="region of interest" description="Disordered" evidence="1">
    <location>
        <begin position="135"/>
        <end position="460"/>
    </location>
</feature>
<feature type="compositionally biased region" description="Polar residues" evidence="1">
    <location>
        <begin position="709"/>
        <end position="722"/>
    </location>
</feature>
<dbReference type="InterPro" id="IPR050540">
    <property type="entry name" value="F-actin_Monoox_Mical"/>
</dbReference>
<dbReference type="RefSeq" id="XP_026644553.1">
    <property type="nucleotide sequence ID" value="XM_026788752.1"/>
</dbReference>
<evidence type="ECO:0000313" key="3">
    <source>
        <dbReference type="Proteomes" id="UP000694915"/>
    </source>
</evidence>
<evidence type="ECO:0000259" key="2">
    <source>
        <dbReference type="PROSITE" id="PS50021"/>
    </source>
</evidence>
<feature type="region of interest" description="Disordered" evidence="1">
    <location>
        <begin position="554"/>
        <end position="612"/>
    </location>
</feature>
<dbReference type="InterPro" id="IPR001715">
    <property type="entry name" value="CH_dom"/>
</dbReference>
<feature type="compositionally biased region" description="Basic and acidic residues" evidence="1">
    <location>
        <begin position="140"/>
        <end position="163"/>
    </location>
</feature>
<protein>
    <submittedName>
        <fullName evidence="4">Smoothelin isoform X4</fullName>
    </submittedName>
</protein>
<evidence type="ECO:0000256" key="1">
    <source>
        <dbReference type="SAM" id="MobiDB-lite"/>
    </source>
</evidence>
<feature type="compositionally biased region" description="Basic and acidic residues" evidence="1">
    <location>
        <begin position="775"/>
        <end position="787"/>
    </location>
</feature>
<sequence length="954" mass="103025">MADEALAGLDEGALRKLLEVTADLAERRRIRSAIRELQRQELERDEGTLASKRFRAERQDNKENWLHAQQREAEQQAALARLAGRLESMNDVEELTTLLRSAGEYEERKLIRAAIRRVRAQEIEAATLAGRLCSRLPSSDSREDSRRQAAHRLDPGKVPEQEQQKQQTDVAEPAPAPAPAPEDTSQDVTTVTLLLRAPPGGTPSSPASPDSSPTTASPEPLPEPAGAQCPAAEALDSSKPLPCPSVAPSPEPPMSPAPPSSHGPVISKPPPGPMEPSNTLAPTRGSASTKRADLPEPQPCQRSLSVLSPRQPTQNREPVPLAGRSQFQRAGSVRDRVRKFTSDTPAVAARLQDGPPRTALTSLTPTRPLGPSFIGTTPVSSPSNSSSRGPNDTSSHKKQRELAHSLAQLQSCPQEEGPGGRGLAPRSLENRAGGSRPCSEEPSTPLPVGIGTGEPGGSMKTTFTIEIKDGRGQASSGRVLLPTGNQRAELTLGLRAPPTLLNTSSGGKSTISHISSPGTVTRLGSVTQVTSFSHASPGNRGGCNFKAAEDAGAPVAHPPAFSTRRSSSVGPSRSSSLMEPDPAEPPSVTVEAANGTEQTRVDKAPEGRSPLSAEELMAIEDEGVLDKMLDQTTNFEERKLIRAALRELRQRKRDQRDKEREQRLREARARPGESRNNLATETTTRHSQRAADGSAVSTVTKTERLVHSNDGTQTARTTTVESSFVRRSENGSSSSTTVQTKTFSSSSSSSSSKKMGSIFDREDQASPRPGSLAALEKRQAEKKKELMKAQSLPKTSASQARKAMIEKLEKEGSAGSPGTPRTAVQRSTSFGVPNANSIKQMLLDWCRAKTRGYEHVDIQNFSSSWSDGMAFCALVHNFFPEAFDYGQLSPQNRRQNFEMAFSSAEMLVDCVPLVEVEDMMIMGKKPDPKCVFTYVQSLYNHLRRHELRLRGKNV</sequence>
<feature type="compositionally biased region" description="Basic and acidic residues" evidence="1">
    <location>
        <begin position="332"/>
        <end position="341"/>
    </location>
</feature>
<feature type="compositionally biased region" description="Low complexity" evidence="1">
    <location>
        <begin position="732"/>
        <end position="754"/>
    </location>
</feature>
<feature type="compositionally biased region" description="Polar residues" evidence="1">
    <location>
        <begin position="500"/>
        <end position="516"/>
    </location>
</feature>